<dbReference type="PROSITE" id="PS00211">
    <property type="entry name" value="ABC_TRANSPORTER_1"/>
    <property type="match status" value="1"/>
</dbReference>
<evidence type="ECO:0000256" key="2">
    <source>
        <dbReference type="ARBA" id="ARBA00022741"/>
    </source>
</evidence>
<feature type="domain" description="ABC transporter" evidence="4">
    <location>
        <begin position="10"/>
        <end position="250"/>
    </location>
</feature>
<dbReference type="InterPro" id="IPR003439">
    <property type="entry name" value="ABC_transporter-like_ATP-bd"/>
</dbReference>
<keyword evidence="1" id="KW-0813">Transport</keyword>
<sequence>MIEQPTEAVLEADSLWLDVEVAPGRVLTLARGIDLTVRAGESVALVGRSGSGKSTLLAAFGLLRRPDRGRVVVDGQDAAELSDARAAMLRNQRIGFVFQDYSLVGHLSVVDNVMLPFEYGRPAPRRRARDRAVEQLDAVGLAGFEGRRPAQLSGGEQQRVAIARALVREPALVLADEPTGALDTDTGDAVIENLLEATRRAGVAAVVVTHDPALAARMDRSFELVDGHLLTRDGHGHAQRDRRSDGQVPA</sequence>
<comment type="caution">
    <text evidence="5">The sequence shown here is derived from an EMBL/GenBank/DDBJ whole genome shotgun (WGS) entry which is preliminary data.</text>
</comment>
<dbReference type="InterPro" id="IPR017911">
    <property type="entry name" value="MacB-like_ATP-bd"/>
</dbReference>
<evidence type="ECO:0000259" key="4">
    <source>
        <dbReference type="PROSITE" id="PS50893"/>
    </source>
</evidence>
<dbReference type="InterPro" id="IPR017871">
    <property type="entry name" value="ABC_transporter-like_CS"/>
</dbReference>
<dbReference type="GO" id="GO:0016887">
    <property type="term" value="F:ATP hydrolysis activity"/>
    <property type="evidence" value="ECO:0007669"/>
    <property type="project" value="InterPro"/>
</dbReference>
<dbReference type="InterPro" id="IPR015854">
    <property type="entry name" value="ABC_transpr_LolD-like"/>
</dbReference>
<protein>
    <submittedName>
        <fullName evidence="5">ABC transporter ATP-binding protein</fullName>
    </submittedName>
</protein>
<dbReference type="GO" id="GO:0005886">
    <property type="term" value="C:plasma membrane"/>
    <property type="evidence" value="ECO:0007669"/>
    <property type="project" value="TreeGrafter"/>
</dbReference>
<organism evidence="5 6">
    <name type="scientific">Cellulomonas bogoriensis 69B4 = DSM 16987</name>
    <dbReference type="NCBI Taxonomy" id="1386082"/>
    <lineage>
        <taxon>Bacteria</taxon>
        <taxon>Bacillati</taxon>
        <taxon>Actinomycetota</taxon>
        <taxon>Actinomycetes</taxon>
        <taxon>Micrococcales</taxon>
        <taxon>Cellulomonadaceae</taxon>
        <taxon>Cellulomonas</taxon>
    </lineage>
</organism>
<dbReference type="SUPFAM" id="SSF52540">
    <property type="entry name" value="P-loop containing nucleoside triphosphate hydrolases"/>
    <property type="match status" value="1"/>
</dbReference>
<dbReference type="InterPro" id="IPR027417">
    <property type="entry name" value="P-loop_NTPase"/>
</dbReference>
<dbReference type="CDD" id="cd03255">
    <property type="entry name" value="ABC_MJ0796_LolCDE_FtsE"/>
    <property type="match status" value="1"/>
</dbReference>
<accession>A0A0A0C2U4</accession>
<evidence type="ECO:0000313" key="5">
    <source>
        <dbReference type="EMBL" id="KGM14520.1"/>
    </source>
</evidence>
<evidence type="ECO:0000256" key="1">
    <source>
        <dbReference type="ARBA" id="ARBA00022448"/>
    </source>
</evidence>
<dbReference type="AlphaFoldDB" id="A0A0A0C2U4"/>
<keyword evidence="2" id="KW-0547">Nucleotide-binding</keyword>
<dbReference type="GO" id="GO:0005524">
    <property type="term" value="F:ATP binding"/>
    <property type="evidence" value="ECO:0007669"/>
    <property type="project" value="UniProtKB-KW"/>
</dbReference>
<evidence type="ECO:0000313" key="6">
    <source>
        <dbReference type="Proteomes" id="UP000054314"/>
    </source>
</evidence>
<dbReference type="PANTHER" id="PTHR24220">
    <property type="entry name" value="IMPORT ATP-BINDING PROTEIN"/>
    <property type="match status" value="1"/>
</dbReference>
<keyword evidence="6" id="KW-1185">Reference proteome</keyword>
<dbReference type="EMBL" id="AXCZ01000001">
    <property type="protein sequence ID" value="KGM14520.1"/>
    <property type="molecule type" value="Genomic_DNA"/>
</dbReference>
<name>A0A0A0C2U4_9CELL</name>
<dbReference type="InterPro" id="IPR003593">
    <property type="entry name" value="AAA+_ATPase"/>
</dbReference>
<gene>
    <name evidence="5" type="ORF">N869_05075</name>
</gene>
<dbReference type="Proteomes" id="UP000054314">
    <property type="component" value="Unassembled WGS sequence"/>
</dbReference>
<dbReference type="RefSeq" id="WP_232229517.1">
    <property type="nucleotide sequence ID" value="NZ_AXCZ01000001.1"/>
</dbReference>
<dbReference type="PROSITE" id="PS50893">
    <property type="entry name" value="ABC_TRANSPORTER_2"/>
    <property type="match status" value="1"/>
</dbReference>
<dbReference type="SMART" id="SM00382">
    <property type="entry name" value="AAA"/>
    <property type="match status" value="1"/>
</dbReference>
<dbReference type="GO" id="GO:0022857">
    <property type="term" value="F:transmembrane transporter activity"/>
    <property type="evidence" value="ECO:0007669"/>
    <property type="project" value="TreeGrafter"/>
</dbReference>
<dbReference type="Gene3D" id="3.40.50.300">
    <property type="entry name" value="P-loop containing nucleotide triphosphate hydrolases"/>
    <property type="match status" value="1"/>
</dbReference>
<dbReference type="Pfam" id="PF00005">
    <property type="entry name" value="ABC_tran"/>
    <property type="match status" value="1"/>
</dbReference>
<evidence type="ECO:0000256" key="3">
    <source>
        <dbReference type="ARBA" id="ARBA00022840"/>
    </source>
</evidence>
<reference evidence="5 6" key="1">
    <citation type="submission" date="2013-08" db="EMBL/GenBank/DDBJ databases">
        <title>Genome sequencing of Cellulomonas bogoriensis 69B4.</title>
        <authorList>
            <person name="Chen F."/>
            <person name="Li Y."/>
            <person name="Wang G."/>
        </authorList>
    </citation>
    <scope>NUCLEOTIDE SEQUENCE [LARGE SCALE GENOMIC DNA]</scope>
    <source>
        <strain evidence="5 6">69B4</strain>
    </source>
</reference>
<keyword evidence="3 5" id="KW-0067">ATP-binding</keyword>
<proteinExistence type="predicted"/>